<evidence type="ECO:0000256" key="2">
    <source>
        <dbReference type="ARBA" id="ARBA00022737"/>
    </source>
</evidence>
<comment type="caution">
    <text evidence="5">The sequence shown here is derived from an EMBL/GenBank/DDBJ whole genome shotgun (WGS) entry which is preliminary data.</text>
</comment>
<evidence type="ECO:0000313" key="5">
    <source>
        <dbReference type="EMBL" id="KAK7906697.1"/>
    </source>
</evidence>
<dbReference type="Pfam" id="PF05729">
    <property type="entry name" value="NACHT"/>
    <property type="match status" value="1"/>
</dbReference>
<dbReference type="InterPro" id="IPR027417">
    <property type="entry name" value="P-loop_NTPase"/>
</dbReference>
<keyword evidence="3" id="KW-0732">Signal</keyword>
<keyword evidence="1" id="KW-0433">Leucine-rich repeat</keyword>
<proteinExistence type="predicted"/>
<dbReference type="Gene3D" id="3.40.50.300">
    <property type="entry name" value="P-loop containing nucleotide triphosphate hydrolases"/>
    <property type="match status" value="1"/>
</dbReference>
<accession>A0AAW0NSF9</accession>
<dbReference type="Proteomes" id="UP001460270">
    <property type="component" value="Unassembled WGS sequence"/>
</dbReference>
<dbReference type="AlphaFoldDB" id="A0AAW0NSF9"/>
<keyword evidence="6" id="KW-1185">Reference proteome</keyword>
<dbReference type="InterPro" id="IPR051261">
    <property type="entry name" value="NLR"/>
</dbReference>
<sequence length="223" mass="25464">MCFLSGDFWLLLGLAGTWDLGPVGCCTLGVSGGLGAGWVTRVVRSLQSRAHDVLLCLSSEIIRKSSEELKSSLKLKFDKFTEDFTELYIYVRNFELINQDHPDNEKTVPCEEIFKGQTQRGEPIRCVLTVGVAGVRKTVLTQKFSLDWAEGRTNQELQLLFLFTFRELNVLRDTQFSLVELLHHFFSPTKDLCSFQQLQVLFIFDGLDECRLPLDFSRTRVLD</sequence>
<feature type="chain" id="PRO_5043822041" description="NACHT domain-containing protein" evidence="3">
    <location>
        <begin position="26"/>
        <end position="223"/>
    </location>
</feature>
<reference evidence="6" key="1">
    <citation type="submission" date="2024-04" db="EMBL/GenBank/DDBJ databases">
        <title>Salinicola lusitanus LLJ914,a marine bacterium isolated from the Okinawa Trough.</title>
        <authorList>
            <person name="Li J."/>
        </authorList>
    </citation>
    <scope>NUCLEOTIDE SEQUENCE [LARGE SCALE GENOMIC DNA]</scope>
</reference>
<evidence type="ECO:0000313" key="6">
    <source>
        <dbReference type="Proteomes" id="UP001460270"/>
    </source>
</evidence>
<evidence type="ECO:0000259" key="4">
    <source>
        <dbReference type="Pfam" id="PF05729"/>
    </source>
</evidence>
<evidence type="ECO:0000256" key="3">
    <source>
        <dbReference type="SAM" id="SignalP"/>
    </source>
</evidence>
<organism evidence="5 6">
    <name type="scientific">Mugilogobius chulae</name>
    <name type="common">yellowstripe goby</name>
    <dbReference type="NCBI Taxonomy" id="88201"/>
    <lineage>
        <taxon>Eukaryota</taxon>
        <taxon>Metazoa</taxon>
        <taxon>Chordata</taxon>
        <taxon>Craniata</taxon>
        <taxon>Vertebrata</taxon>
        <taxon>Euteleostomi</taxon>
        <taxon>Actinopterygii</taxon>
        <taxon>Neopterygii</taxon>
        <taxon>Teleostei</taxon>
        <taxon>Neoteleostei</taxon>
        <taxon>Acanthomorphata</taxon>
        <taxon>Gobiaria</taxon>
        <taxon>Gobiiformes</taxon>
        <taxon>Gobioidei</taxon>
        <taxon>Gobiidae</taxon>
        <taxon>Gobionellinae</taxon>
        <taxon>Mugilogobius</taxon>
    </lineage>
</organism>
<dbReference type="PANTHER" id="PTHR24106">
    <property type="entry name" value="NACHT, LRR AND CARD DOMAINS-CONTAINING"/>
    <property type="match status" value="1"/>
</dbReference>
<name>A0AAW0NSF9_9GOBI</name>
<keyword evidence="2" id="KW-0677">Repeat</keyword>
<gene>
    <name evidence="5" type="ORF">WMY93_015309</name>
</gene>
<evidence type="ECO:0000256" key="1">
    <source>
        <dbReference type="ARBA" id="ARBA00022614"/>
    </source>
</evidence>
<dbReference type="EMBL" id="JBBPFD010000011">
    <property type="protein sequence ID" value="KAK7906697.1"/>
    <property type="molecule type" value="Genomic_DNA"/>
</dbReference>
<protein>
    <recommendedName>
        <fullName evidence="4">NACHT domain-containing protein</fullName>
    </recommendedName>
</protein>
<feature type="domain" description="NACHT" evidence="4">
    <location>
        <begin position="125"/>
        <end position="216"/>
    </location>
</feature>
<dbReference type="InterPro" id="IPR007111">
    <property type="entry name" value="NACHT_NTPase"/>
</dbReference>
<feature type="signal peptide" evidence="3">
    <location>
        <begin position="1"/>
        <end position="25"/>
    </location>
</feature>